<dbReference type="Pfam" id="PF18551">
    <property type="entry name" value="TackOD1"/>
    <property type="match status" value="1"/>
</dbReference>
<dbReference type="OrthoDB" id="8432393at2"/>
<accession>A0A1M5BWT8</accession>
<feature type="domain" description="Thaumarchaeal output" evidence="1">
    <location>
        <begin position="120"/>
        <end position="307"/>
    </location>
</feature>
<dbReference type="EMBL" id="FQVO01000026">
    <property type="protein sequence ID" value="SHF46840.1"/>
    <property type="molecule type" value="Genomic_DNA"/>
</dbReference>
<evidence type="ECO:0000313" key="3">
    <source>
        <dbReference type="Proteomes" id="UP000184236"/>
    </source>
</evidence>
<proteinExistence type="predicted"/>
<evidence type="ECO:0000259" key="1">
    <source>
        <dbReference type="Pfam" id="PF18551"/>
    </source>
</evidence>
<keyword evidence="3" id="KW-1185">Reference proteome</keyword>
<sequence length="317" mass="37388">MPDKILNLENGISAQLLDNCIDRNEIPDADNADIWIINNDKAWNVRKFLVSLIRHPDPKVFLKPVFLQKDLKKVYKEYKNYNLKQLCDGYIKELDIQNKVPYIRFILNFVKNLNPSISFSEDDLLKRTLMYYYSRNKDIEFYESSESLSGYSYPRIEAYYDGATESYANGRALLNSAYKNDFLRRNYVDTSHICKKCYSGFLNYREECPQCKQHNLQVRVLIHHFRCAYVATEQSFWQGEKMICPKCSMELKNLGVDYDKPGKVFYCLNDLCKHEFQKPLIGVHCINCKTEQTPSELNMEKIYNYELTKKAISEIFT</sequence>
<dbReference type="STRING" id="1302685.SAMN05444408_12612"/>
<reference evidence="3" key="1">
    <citation type="submission" date="2016-11" db="EMBL/GenBank/DDBJ databases">
        <authorList>
            <person name="Varghese N."/>
            <person name="Submissions S."/>
        </authorList>
    </citation>
    <scope>NUCLEOTIDE SEQUENCE [LARGE SCALE GENOMIC DNA]</scope>
    <source>
        <strain evidence="3">DSM 26898</strain>
    </source>
</reference>
<protein>
    <recommendedName>
        <fullName evidence="1">Thaumarchaeal output domain-containing protein</fullName>
    </recommendedName>
</protein>
<name>A0A1M5BWT8_9FLAO</name>
<organism evidence="2 3">
    <name type="scientific">Chryseobacterium takakiae</name>
    <dbReference type="NCBI Taxonomy" id="1302685"/>
    <lineage>
        <taxon>Bacteria</taxon>
        <taxon>Pseudomonadati</taxon>
        <taxon>Bacteroidota</taxon>
        <taxon>Flavobacteriia</taxon>
        <taxon>Flavobacteriales</taxon>
        <taxon>Weeksellaceae</taxon>
        <taxon>Chryseobacterium group</taxon>
        <taxon>Chryseobacterium</taxon>
    </lineage>
</organism>
<dbReference type="AlphaFoldDB" id="A0A1M5BWT8"/>
<dbReference type="RefSeq" id="WP_072886337.1">
    <property type="nucleotide sequence ID" value="NZ_FQVO01000026.1"/>
</dbReference>
<dbReference type="Proteomes" id="UP000184236">
    <property type="component" value="Unassembled WGS sequence"/>
</dbReference>
<dbReference type="InterPro" id="IPR040572">
    <property type="entry name" value="TackOD1"/>
</dbReference>
<evidence type="ECO:0000313" key="2">
    <source>
        <dbReference type="EMBL" id="SHF46840.1"/>
    </source>
</evidence>
<gene>
    <name evidence="2" type="ORF">SAMN05444408_12612</name>
</gene>